<protein>
    <submittedName>
        <fullName evidence="2">Acetyltransferase, GNAT family</fullName>
    </submittedName>
</protein>
<sequence length="169" mass="19723">MNYNIEIRNLSDFNDIALLKKLYDLNQANVPEVGSVKTLSDFIDLLVLSDDILLSYVDNQITGFVVCFYEKSNYSSLNYKYFLENYNNFLYIDRIAVSLSHRRLGIGSALYQKLIEQYKKTKSIICCEVNIEPINSISLNFHSGFNFYKVGEKDFISHKVRYLVRKDTH</sequence>
<dbReference type="EMBL" id="JH611164">
    <property type="protein sequence ID" value="EJP73812.1"/>
    <property type="molecule type" value="Genomic_DNA"/>
</dbReference>
<evidence type="ECO:0000259" key="1">
    <source>
        <dbReference type="PROSITE" id="PS51186"/>
    </source>
</evidence>
<keyword evidence="2" id="KW-0808">Transferase</keyword>
<dbReference type="InterPro" id="IPR016181">
    <property type="entry name" value="Acyl_CoA_acyltransferase"/>
</dbReference>
<name>J4V5U1_9GAMM</name>
<dbReference type="SUPFAM" id="SSF55729">
    <property type="entry name" value="Acyl-CoA N-acyltransferases (Nat)"/>
    <property type="match status" value="1"/>
</dbReference>
<dbReference type="Gene3D" id="3.40.630.30">
    <property type="match status" value="1"/>
</dbReference>
<evidence type="ECO:0000313" key="2">
    <source>
        <dbReference type="EMBL" id="EJP73812.1"/>
    </source>
</evidence>
<proteinExistence type="predicted"/>
<dbReference type="CDD" id="cd04301">
    <property type="entry name" value="NAT_SF"/>
    <property type="match status" value="1"/>
</dbReference>
<organism evidence="2 3">
    <name type="scientific">SAR86 cluster bacterium SAR86B</name>
    <dbReference type="NCBI Taxonomy" id="1123867"/>
    <lineage>
        <taxon>Bacteria</taxon>
        <taxon>Pseudomonadati</taxon>
        <taxon>Pseudomonadota</taxon>
        <taxon>Gammaproteobacteria</taxon>
        <taxon>SAR86 cluster</taxon>
    </lineage>
</organism>
<dbReference type="PROSITE" id="PS51186">
    <property type="entry name" value="GNAT"/>
    <property type="match status" value="1"/>
</dbReference>
<gene>
    <name evidence="2" type="ORF">NT02SARS_0448</name>
</gene>
<accession>J4V5U1</accession>
<evidence type="ECO:0000313" key="3">
    <source>
        <dbReference type="Proteomes" id="UP000010116"/>
    </source>
</evidence>
<reference evidence="2 3" key="1">
    <citation type="journal article" date="2012" name="ISME J.">
        <title>Genomic insights to SAR86, an abundant and uncultivated marine bacterial lineage.</title>
        <authorList>
            <person name="Dupont C.L."/>
            <person name="Rusch D.B."/>
            <person name="Yooseph S."/>
            <person name="Lombardo M.J."/>
            <person name="Richter R.A."/>
            <person name="Valas R."/>
            <person name="Novotny M."/>
            <person name="Yee-Greenbaum J."/>
            <person name="Selengut J.D."/>
            <person name="Haft D.H."/>
            <person name="Halpern A.L."/>
            <person name="Lasken R.S."/>
            <person name="Nealson K."/>
            <person name="Friedman R."/>
            <person name="Venter J.C."/>
        </authorList>
    </citation>
    <scope>NUCLEOTIDE SEQUENCE [LARGE SCALE GENOMIC DNA]</scope>
</reference>
<dbReference type="HOGENOM" id="CLU_106328_0_0_6"/>
<dbReference type="Proteomes" id="UP000010116">
    <property type="component" value="Unassembled WGS sequence"/>
</dbReference>
<dbReference type="GO" id="GO:0016747">
    <property type="term" value="F:acyltransferase activity, transferring groups other than amino-acyl groups"/>
    <property type="evidence" value="ECO:0007669"/>
    <property type="project" value="InterPro"/>
</dbReference>
<feature type="domain" description="N-acetyltransferase" evidence="1">
    <location>
        <begin position="5"/>
        <end position="167"/>
    </location>
</feature>
<dbReference type="AlphaFoldDB" id="J4V5U1"/>
<dbReference type="Pfam" id="PF00583">
    <property type="entry name" value="Acetyltransf_1"/>
    <property type="match status" value="1"/>
</dbReference>
<dbReference type="InterPro" id="IPR000182">
    <property type="entry name" value="GNAT_dom"/>
</dbReference>